<dbReference type="InterPro" id="IPR008030">
    <property type="entry name" value="NmrA-like"/>
</dbReference>
<evidence type="ECO:0000259" key="3">
    <source>
        <dbReference type="Pfam" id="PF05368"/>
    </source>
</evidence>
<comment type="caution">
    <text evidence="4">The sequence shown here is derived from an EMBL/GenBank/DDBJ whole genome shotgun (WGS) entry which is preliminary data.</text>
</comment>
<dbReference type="SUPFAM" id="SSF51735">
    <property type="entry name" value="NAD(P)-binding Rossmann-fold domains"/>
    <property type="match status" value="1"/>
</dbReference>
<dbReference type="PANTHER" id="PTHR47706">
    <property type="entry name" value="NMRA-LIKE FAMILY PROTEIN"/>
    <property type="match status" value="1"/>
</dbReference>
<reference evidence="4" key="1">
    <citation type="journal article" date="2023" name="Mol. Phylogenet. Evol.">
        <title>Genome-scale phylogeny and comparative genomics of the fungal order Sordariales.</title>
        <authorList>
            <person name="Hensen N."/>
            <person name="Bonometti L."/>
            <person name="Westerberg I."/>
            <person name="Brannstrom I.O."/>
            <person name="Guillou S."/>
            <person name="Cros-Aarteil S."/>
            <person name="Calhoun S."/>
            <person name="Haridas S."/>
            <person name="Kuo A."/>
            <person name="Mondo S."/>
            <person name="Pangilinan J."/>
            <person name="Riley R."/>
            <person name="LaButti K."/>
            <person name="Andreopoulos B."/>
            <person name="Lipzen A."/>
            <person name="Chen C."/>
            <person name="Yan M."/>
            <person name="Daum C."/>
            <person name="Ng V."/>
            <person name="Clum A."/>
            <person name="Steindorff A."/>
            <person name="Ohm R.A."/>
            <person name="Martin F."/>
            <person name="Silar P."/>
            <person name="Natvig D.O."/>
            <person name="Lalanne C."/>
            <person name="Gautier V."/>
            <person name="Ament-Velasquez S.L."/>
            <person name="Kruys A."/>
            <person name="Hutchinson M.I."/>
            <person name="Powell A.J."/>
            <person name="Barry K."/>
            <person name="Miller A.N."/>
            <person name="Grigoriev I.V."/>
            <person name="Debuchy R."/>
            <person name="Gladieux P."/>
            <person name="Hiltunen Thoren M."/>
            <person name="Johannesson H."/>
        </authorList>
    </citation>
    <scope>NUCLEOTIDE SEQUENCE</scope>
    <source>
        <strain evidence="4">CBS 538.74</strain>
    </source>
</reference>
<keyword evidence="1" id="KW-0521">NADP</keyword>
<evidence type="ECO:0000313" key="5">
    <source>
        <dbReference type="Proteomes" id="UP001302745"/>
    </source>
</evidence>
<protein>
    <recommendedName>
        <fullName evidence="3">NmrA-like domain-containing protein</fullName>
    </recommendedName>
</protein>
<keyword evidence="5" id="KW-1185">Reference proteome</keyword>
<dbReference type="Gene3D" id="3.40.50.720">
    <property type="entry name" value="NAD(P)-binding Rossmann-like Domain"/>
    <property type="match status" value="1"/>
</dbReference>
<dbReference type="Proteomes" id="UP001302745">
    <property type="component" value="Unassembled WGS sequence"/>
</dbReference>
<dbReference type="PANTHER" id="PTHR47706:SF9">
    <property type="entry name" value="NMRA-LIKE DOMAIN-CONTAINING PROTEIN-RELATED"/>
    <property type="match status" value="1"/>
</dbReference>
<evidence type="ECO:0000256" key="1">
    <source>
        <dbReference type="ARBA" id="ARBA00022857"/>
    </source>
</evidence>
<dbReference type="AlphaFoldDB" id="A0AAN6VL26"/>
<evidence type="ECO:0000256" key="2">
    <source>
        <dbReference type="ARBA" id="ARBA00023002"/>
    </source>
</evidence>
<sequence length="139" mass="15069">MPFKTVAVVGVSGSLGKPVVRALFAAGFKVTAITRETSNATFPDGVGVQRANPMAEHTVTQNQLLRLLEDETGIQFAVTRTNTKDLARARDEKFAKGDPTAFYDAIWAVKEDDSANGVLGLEANDLREIVKEYVRNSSP</sequence>
<reference evidence="4" key="2">
    <citation type="submission" date="2023-05" db="EMBL/GenBank/DDBJ databases">
        <authorList>
            <consortium name="Lawrence Berkeley National Laboratory"/>
            <person name="Steindorff A."/>
            <person name="Hensen N."/>
            <person name="Bonometti L."/>
            <person name="Westerberg I."/>
            <person name="Brannstrom I.O."/>
            <person name="Guillou S."/>
            <person name="Cros-Aarteil S."/>
            <person name="Calhoun S."/>
            <person name="Haridas S."/>
            <person name="Kuo A."/>
            <person name="Mondo S."/>
            <person name="Pangilinan J."/>
            <person name="Riley R."/>
            <person name="Labutti K."/>
            <person name="Andreopoulos B."/>
            <person name="Lipzen A."/>
            <person name="Chen C."/>
            <person name="Yanf M."/>
            <person name="Daum C."/>
            <person name="Ng V."/>
            <person name="Clum A."/>
            <person name="Ohm R."/>
            <person name="Martin F."/>
            <person name="Silar P."/>
            <person name="Natvig D."/>
            <person name="Lalanne C."/>
            <person name="Gautier V."/>
            <person name="Ament-Velasquez S.L."/>
            <person name="Kruys A."/>
            <person name="Hutchinson M.I."/>
            <person name="Powell A.J."/>
            <person name="Barry K."/>
            <person name="Miller A.N."/>
            <person name="Grigoriev I.V."/>
            <person name="Debuchy R."/>
            <person name="Gladieux P."/>
            <person name="Thoren M.H."/>
            <person name="Johannesson H."/>
        </authorList>
    </citation>
    <scope>NUCLEOTIDE SEQUENCE</scope>
    <source>
        <strain evidence="4">CBS 538.74</strain>
    </source>
</reference>
<dbReference type="Pfam" id="PF05368">
    <property type="entry name" value="NmrA"/>
    <property type="match status" value="1"/>
</dbReference>
<dbReference type="InterPro" id="IPR051609">
    <property type="entry name" value="NmrA/Isoflavone_reductase-like"/>
</dbReference>
<accession>A0AAN6VL26</accession>
<feature type="domain" description="NmrA-like" evidence="3">
    <location>
        <begin position="4"/>
        <end position="41"/>
    </location>
</feature>
<organism evidence="4 5">
    <name type="scientific">Chaetomidium leptoderma</name>
    <dbReference type="NCBI Taxonomy" id="669021"/>
    <lineage>
        <taxon>Eukaryota</taxon>
        <taxon>Fungi</taxon>
        <taxon>Dikarya</taxon>
        <taxon>Ascomycota</taxon>
        <taxon>Pezizomycotina</taxon>
        <taxon>Sordariomycetes</taxon>
        <taxon>Sordariomycetidae</taxon>
        <taxon>Sordariales</taxon>
        <taxon>Chaetomiaceae</taxon>
        <taxon>Chaetomidium</taxon>
    </lineage>
</organism>
<gene>
    <name evidence="4" type="ORF">C8A00DRAFT_34021</name>
</gene>
<dbReference type="InterPro" id="IPR036291">
    <property type="entry name" value="NAD(P)-bd_dom_sf"/>
</dbReference>
<keyword evidence="2" id="KW-0560">Oxidoreductase</keyword>
<dbReference type="GO" id="GO:0016491">
    <property type="term" value="F:oxidoreductase activity"/>
    <property type="evidence" value="ECO:0007669"/>
    <property type="project" value="UniProtKB-KW"/>
</dbReference>
<name>A0AAN6VL26_9PEZI</name>
<proteinExistence type="predicted"/>
<evidence type="ECO:0000313" key="4">
    <source>
        <dbReference type="EMBL" id="KAK4153250.1"/>
    </source>
</evidence>
<dbReference type="EMBL" id="MU856946">
    <property type="protein sequence ID" value="KAK4153250.1"/>
    <property type="molecule type" value="Genomic_DNA"/>
</dbReference>